<keyword evidence="2" id="KW-0732">Signal</keyword>
<comment type="caution">
    <text evidence="3">The sequence shown here is derived from an EMBL/GenBank/DDBJ whole genome shotgun (WGS) entry which is preliminary data.</text>
</comment>
<feature type="chain" id="PRO_5045832462" evidence="2">
    <location>
        <begin position="20"/>
        <end position="408"/>
    </location>
</feature>
<reference evidence="3 4" key="1">
    <citation type="submission" date="2024-02" db="EMBL/GenBank/DDBJ databases">
        <title>De novo assembly and annotation of 12 fungi associated with fruit tree decline syndrome in Ontario, Canada.</title>
        <authorList>
            <person name="Sulman M."/>
            <person name="Ellouze W."/>
            <person name="Ilyukhin E."/>
        </authorList>
    </citation>
    <scope>NUCLEOTIDE SEQUENCE [LARGE SCALE GENOMIC DNA]</scope>
    <source>
        <strain evidence="3 4">M169</strain>
    </source>
</reference>
<keyword evidence="4" id="KW-1185">Reference proteome</keyword>
<evidence type="ECO:0000313" key="3">
    <source>
        <dbReference type="EMBL" id="KAK7732360.1"/>
    </source>
</evidence>
<protein>
    <submittedName>
        <fullName evidence="3">Uncharacterized protein</fullName>
    </submittedName>
</protein>
<accession>A0ABR1PBY6</accession>
<feature type="region of interest" description="Disordered" evidence="1">
    <location>
        <begin position="204"/>
        <end position="247"/>
    </location>
</feature>
<dbReference type="Proteomes" id="UP001430848">
    <property type="component" value="Unassembled WGS sequence"/>
</dbReference>
<dbReference type="Gene3D" id="2.70.50.70">
    <property type="match status" value="1"/>
</dbReference>
<organism evidence="3 4">
    <name type="scientific">Diaporthe eres</name>
    <name type="common">Phomopsis oblonga</name>
    <dbReference type="NCBI Taxonomy" id="83184"/>
    <lineage>
        <taxon>Eukaryota</taxon>
        <taxon>Fungi</taxon>
        <taxon>Dikarya</taxon>
        <taxon>Ascomycota</taxon>
        <taxon>Pezizomycotina</taxon>
        <taxon>Sordariomycetes</taxon>
        <taxon>Sordariomycetidae</taxon>
        <taxon>Diaporthales</taxon>
        <taxon>Diaporthaceae</taxon>
        <taxon>Diaporthe</taxon>
        <taxon>Diaporthe eres species complex</taxon>
    </lineage>
</organism>
<evidence type="ECO:0000313" key="4">
    <source>
        <dbReference type="Proteomes" id="UP001430848"/>
    </source>
</evidence>
<dbReference type="PANTHER" id="PTHR36182">
    <property type="entry name" value="PROTEIN, PUTATIVE (AFU_ORTHOLOGUE AFUA_6G10930)-RELATED"/>
    <property type="match status" value="1"/>
</dbReference>
<proteinExistence type="predicted"/>
<dbReference type="EMBL" id="JAKNSF020000020">
    <property type="protein sequence ID" value="KAK7732360.1"/>
    <property type="molecule type" value="Genomic_DNA"/>
</dbReference>
<evidence type="ECO:0000256" key="1">
    <source>
        <dbReference type="SAM" id="MobiDB-lite"/>
    </source>
</evidence>
<gene>
    <name evidence="3" type="ORF">SLS63_005038</name>
</gene>
<evidence type="ECO:0000256" key="2">
    <source>
        <dbReference type="SAM" id="SignalP"/>
    </source>
</evidence>
<sequence length="408" mass="40575">MRATTSTALMAALAGSASAHMMLSFPAPLNSKYNQFADSGKIDYSYTAPLAADGSDYPCKGYQSDLGTPAGQSVASFAVGGQGNITVVGGAAHGGGSCQISLSTDGAKTFKVIQSIIGNCPTNGEGNFDFTVPSDAPAGDAVLAWSWNNRIGNREFYMNCAAVTLTGGSAKREATDKRAASFSSLPDMFVANIGNGCSVAEGGDVDYPNPGEAVTKNSDNPEAPSGSCGSSGSSSGSGSSDSGAAASPSSSAVAEVTASLPVYVTPFQPTSSEMSSSSISYAYTYSNSGGGIFATVSASVEVPAATQASTTLATVTSATPTPTPEATEPAAAAPATGASGSTAAGSACTTEGEWNCVGGSSFQRCASGTWSAVQSLAAGTSCEAGVAANLKMISARRTGRFHQRRFAA</sequence>
<feature type="compositionally biased region" description="Low complexity" evidence="1">
    <location>
        <begin position="223"/>
        <end position="247"/>
    </location>
</feature>
<feature type="signal peptide" evidence="2">
    <location>
        <begin position="1"/>
        <end position="19"/>
    </location>
</feature>
<name>A0ABR1PBY6_DIAER</name>
<feature type="region of interest" description="Disordered" evidence="1">
    <location>
        <begin position="313"/>
        <end position="344"/>
    </location>
</feature>
<dbReference type="PANTHER" id="PTHR36182:SF1">
    <property type="entry name" value="PROTEIN, PUTATIVE (AFU_ORTHOLOGUE AFUA_6G10930)-RELATED"/>
    <property type="match status" value="1"/>
</dbReference>